<organism evidence="8">
    <name type="scientific">Metarhizium acridum (strain CQMa 102)</name>
    <dbReference type="NCBI Taxonomy" id="655827"/>
    <lineage>
        <taxon>Eukaryota</taxon>
        <taxon>Fungi</taxon>
        <taxon>Dikarya</taxon>
        <taxon>Ascomycota</taxon>
        <taxon>Pezizomycotina</taxon>
        <taxon>Sordariomycetes</taxon>
        <taxon>Hypocreomycetidae</taxon>
        <taxon>Hypocreales</taxon>
        <taxon>Clavicipitaceae</taxon>
        <taxon>Metarhizium</taxon>
    </lineage>
</organism>
<keyword evidence="1" id="KW-0808">Transferase</keyword>
<dbReference type="Gene3D" id="1.10.510.10">
    <property type="entry name" value="Transferase(Phosphotransferase) domain 1"/>
    <property type="match status" value="1"/>
</dbReference>
<keyword evidence="8" id="KW-1185">Reference proteome</keyword>
<dbReference type="STRING" id="655827.E9E4X4"/>
<dbReference type="SUPFAM" id="SSF56112">
    <property type="entry name" value="Protein kinase-like (PK-like)"/>
    <property type="match status" value="1"/>
</dbReference>
<dbReference type="GO" id="GO:0004674">
    <property type="term" value="F:protein serine/threonine kinase activity"/>
    <property type="evidence" value="ECO:0007669"/>
    <property type="project" value="TreeGrafter"/>
</dbReference>
<keyword evidence="3" id="KW-0418">Kinase</keyword>
<feature type="domain" description="Protein kinase" evidence="6">
    <location>
        <begin position="323"/>
        <end position="608"/>
    </location>
</feature>
<evidence type="ECO:0000256" key="3">
    <source>
        <dbReference type="ARBA" id="ARBA00022777"/>
    </source>
</evidence>
<evidence type="ECO:0000256" key="4">
    <source>
        <dbReference type="ARBA" id="ARBA00022840"/>
    </source>
</evidence>
<dbReference type="Pfam" id="PF00069">
    <property type="entry name" value="Pkinase"/>
    <property type="match status" value="1"/>
</dbReference>
<dbReference type="PANTHER" id="PTHR43289">
    <property type="entry name" value="MITOGEN-ACTIVATED PROTEIN KINASE KINASE KINASE 20-RELATED"/>
    <property type="match status" value="1"/>
</dbReference>
<reference evidence="7 8" key="1">
    <citation type="journal article" date="2011" name="PLoS Genet.">
        <title>Genome sequencing and comparative transcriptomics of the model entomopathogenic fungi Metarhizium anisopliae and M. acridum.</title>
        <authorList>
            <person name="Gao Q."/>
            <person name="Jin K."/>
            <person name="Ying S.H."/>
            <person name="Zhang Y."/>
            <person name="Xiao G."/>
            <person name="Shang Y."/>
            <person name="Duan Z."/>
            <person name="Hu X."/>
            <person name="Xie X.Q."/>
            <person name="Zhou G."/>
            <person name="Peng G."/>
            <person name="Luo Z."/>
            <person name="Huang W."/>
            <person name="Wang B."/>
            <person name="Fang W."/>
            <person name="Wang S."/>
            <person name="Zhong Y."/>
            <person name="Ma L.J."/>
            <person name="St Leger R.J."/>
            <person name="Zhao G.P."/>
            <person name="Pei Y."/>
            <person name="Feng M.G."/>
            <person name="Xia Y."/>
            <person name="Wang C."/>
        </authorList>
    </citation>
    <scope>NUCLEOTIDE SEQUENCE [LARGE SCALE GENOMIC DNA]</scope>
    <source>
        <strain evidence="7 8">CQMa 102</strain>
    </source>
</reference>
<dbReference type="PROSITE" id="PS50011">
    <property type="entry name" value="PROTEIN_KINASE_DOM"/>
    <property type="match status" value="1"/>
</dbReference>
<evidence type="ECO:0000256" key="2">
    <source>
        <dbReference type="ARBA" id="ARBA00022741"/>
    </source>
</evidence>
<sequence length="615" mass="68442">MSASEGSSTRPFTDLEQEHRKRFHGCDECQGVVTPLHEQPKIGTELARRAVTTPAELEVDELVDAFNRASVESLPDARLVIARPPLQNAGPFESAGIKLPHTVGGWDVIVVEQRMTDADFLISLPFYDPPQQNPSPRIIRNRLRCRICYHPKSDHCQLINEAYMDIYVTKLPLSGDVPQESRERLYYTDSRLLSPGIWRITAAGREDQHLVDFLLLQRQFVAYPISFSNKRPLDQVASSDSQKRRGDVEMQFVLVPHAGAGKPSPEPAPVKSTPSPHAGIIQSGQASLLELCRGNSLVIQDLHGPKDSPENMNTSSYQVQYRWKIDETVGSKVFACHHSALPGDVVAKALDYTNKAAGGPSLYDCVRHWKEERDVLVGLDHVSAVSNIVAVPRPLICACQPNIIKIKSYDGRLLVIYLEHLPLSLHRQTPVSPAVALAILVDISSALRYLEGKDVVHNDVKPANIAYSPERGGVLFDFGMATTNARKQARGGTSLFLPPEYLHVQNEKRRGAPGDIWALGLTMLFSIGKIKYPKKSERVANLANLAVRESDDFMRLEAWHAEIDLVRKLLSEQDDVEKMIYRMLDSNVTTRVTAAEIFAALGQQRRNLAERPSTG</sequence>
<evidence type="ECO:0000259" key="6">
    <source>
        <dbReference type="PROSITE" id="PS50011"/>
    </source>
</evidence>
<dbReference type="eggNOG" id="KOG0198">
    <property type="taxonomic scope" value="Eukaryota"/>
</dbReference>
<dbReference type="OrthoDB" id="1668230at2759"/>
<dbReference type="Proteomes" id="UP000002499">
    <property type="component" value="Unassembled WGS sequence"/>
</dbReference>
<gene>
    <name evidence="7" type="ORF">MAC_04922</name>
</gene>
<evidence type="ECO:0000313" key="8">
    <source>
        <dbReference type="Proteomes" id="UP000002499"/>
    </source>
</evidence>
<dbReference type="HOGENOM" id="CLU_021323_0_0_1"/>
<proteinExistence type="predicted"/>
<dbReference type="GO" id="GO:0005524">
    <property type="term" value="F:ATP binding"/>
    <property type="evidence" value="ECO:0007669"/>
    <property type="project" value="UniProtKB-KW"/>
</dbReference>
<dbReference type="PANTHER" id="PTHR43289:SF6">
    <property type="entry name" value="SERINE_THREONINE-PROTEIN KINASE NEKL-3"/>
    <property type="match status" value="1"/>
</dbReference>
<dbReference type="InterPro" id="IPR000719">
    <property type="entry name" value="Prot_kinase_dom"/>
</dbReference>
<dbReference type="OMA" id="RIMIARP"/>
<evidence type="ECO:0000256" key="1">
    <source>
        <dbReference type="ARBA" id="ARBA00022679"/>
    </source>
</evidence>
<accession>E9E4X4</accession>
<protein>
    <recommendedName>
        <fullName evidence="6">Protein kinase domain-containing protein</fullName>
    </recommendedName>
</protein>
<dbReference type="AlphaFoldDB" id="E9E4X4"/>
<dbReference type="InterPro" id="IPR011009">
    <property type="entry name" value="Kinase-like_dom_sf"/>
</dbReference>
<name>E9E4X4_METAQ</name>
<evidence type="ECO:0000313" key="7">
    <source>
        <dbReference type="EMBL" id="EFY88991.1"/>
    </source>
</evidence>
<dbReference type="SMART" id="SM00220">
    <property type="entry name" value="S_TKc"/>
    <property type="match status" value="1"/>
</dbReference>
<dbReference type="EMBL" id="GL698504">
    <property type="protein sequence ID" value="EFY88991.1"/>
    <property type="molecule type" value="Genomic_DNA"/>
</dbReference>
<keyword evidence="4" id="KW-0067">ATP-binding</keyword>
<evidence type="ECO:0000256" key="5">
    <source>
        <dbReference type="SAM" id="MobiDB-lite"/>
    </source>
</evidence>
<keyword evidence="2" id="KW-0547">Nucleotide-binding</keyword>
<dbReference type="InParanoid" id="E9E4X4"/>
<feature type="region of interest" description="Disordered" evidence="5">
    <location>
        <begin position="257"/>
        <end position="279"/>
    </location>
</feature>